<keyword evidence="2" id="KW-1185">Reference proteome</keyword>
<reference evidence="1 2" key="1">
    <citation type="submission" date="2011-02" db="EMBL/GenBank/DDBJ databases">
        <title>The Genome Sequence of Sphaeroforma arctica JP610.</title>
        <authorList>
            <consortium name="The Broad Institute Genome Sequencing Platform"/>
            <person name="Russ C."/>
            <person name="Cuomo C."/>
            <person name="Young S.K."/>
            <person name="Zeng Q."/>
            <person name="Gargeya S."/>
            <person name="Alvarado L."/>
            <person name="Berlin A."/>
            <person name="Chapman S.B."/>
            <person name="Chen Z."/>
            <person name="Freedman E."/>
            <person name="Gellesch M."/>
            <person name="Goldberg J."/>
            <person name="Griggs A."/>
            <person name="Gujja S."/>
            <person name="Heilman E."/>
            <person name="Heiman D."/>
            <person name="Howarth C."/>
            <person name="Mehta T."/>
            <person name="Neiman D."/>
            <person name="Pearson M."/>
            <person name="Roberts A."/>
            <person name="Saif S."/>
            <person name="Shea T."/>
            <person name="Shenoy N."/>
            <person name="Sisk P."/>
            <person name="Stolte C."/>
            <person name="Sykes S."/>
            <person name="White J."/>
            <person name="Yandava C."/>
            <person name="Burger G."/>
            <person name="Gray M.W."/>
            <person name="Holland P.W.H."/>
            <person name="King N."/>
            <person name="Lang F.B.F."/>
            <person name="Roger A.J."/>
            <person name="Ruiz-Trillo I."/>
            <person name="Haas B."/>
            <person name="Nusbaum C."/>
            <person name="Birren B."/>
        </authorList>
    </citation>
    <scope>NUCLEOTIDE SEQUENCE [LARGE SCALE GENOMIC DNA]</scope>
    <source>
        <strain evidence="1 2">JP610</strain>
    </source>
</reference>
<organism evidence="1 2">
    <name type="scientific">Sphaeroforma arctica JP610</name>
    <dbReference type="NCBI Taxonomy" id="667725"/>
    <lineage>
        <taxon>Eukaryota</taxon>
        <taxon>Ichthyosporea</taxon>
        <taxon>Ichthyophonida</taxon>
        <taxon>Sphaeroforma</taxon>
    </lineage>
</organism>
<dbReference type="Proteomes" id="UP000054560">
    <property type="component" value="Unassembled WGS sequence"/>
</dbReference>
<gene>
    <name evidence="1" type="ORF">SARC_14615</name>
</gene>
<dbReference type="RefSeq" id="XP_014146728.1">
    <property type="nucleotide sequence ID" value="XM_014291253.1"/>
</dbReference>
<dbReference type="GeneID" id="25915119"/>
<name>A0A0L0F8E9_9EUKA</name>
<sequence length="59" mass="6862">MLQHTQTKKPLPPATIAAYSNAMDNCSTHAHTLQSRMYRTFLFAQRRHYLLQKQSICVI</sequence>
<evidence type="ECO:0000313" key="1">
    <source>
        <dbReference type="EMBL" id="KNC72826.1"/>
    </source>
</evidence>
<accession>A0A0L0F8E9</accession>
<dbReference type="AlphaFoldDB" id="A0A0L0F8E9"/>
<proteinExistence type="predicted"/>
<protein>
    <submittedName>
        <fullName evidence="1">Uncharacterized protein</fullName>
    </submittedName>
</protein>
<dbReference type="EMBL" id="KQ246457">
    <property type="protein sequence ID" value="KNC72826.1"/>
    <property type="molecule type" value="Genomic_DNA"/>
</dbReference>
<evidence type="ECO:0000313" key="2">
    <source>
        <dbReference type="Proteomes" id="UP000054560"/>
    </source>
</evidence>